<feature type="compositionally biased region" description="Polar residues" evidence="1">
    <location>
        <begin position="1"/>
        <end position="12"/>
    </location>
</feature>
<gene>
    <name evidence="2" type="ORF">rCG_38020</name>
</gene>
<evidence type="ECO:0000256" key="1">
    <source>
        <dbReference type="SAM" id="MobiDB-lite"/>
    </source>
</evidence>
<name>A6IV21_RAT</name>
<reference evidence="2 3" key="1">
    <citation type="submission" date="2005-09" db="EMBL/GenBank/DDBJ databases">
        <authorList>
            <person name="Mural R.J."/>
            <person name="Li P.W."/>
            <person name="Adams M.D."/>
            <person name="Amanatides P.G."/>
            <person name="Baden-Tillson H."/>
            <person name="Barnstead M."/>
            <person name="Chin S.H."/>
            <person name="Dew I."/>
            <person name="Evans C.A."/>
            <person name="Ferriera S."/>
            <person name="Flanigan M."/>
            <person name="Fosler C."/>
            <person name="Glodek A."/>
            <person name="Gu Z."/>
            <person name="Holt R.A."/>
            <person name="Jennings D."/>
            <person name="Kraft C.L."/>
            <person name="Lu F."/>
            <person name="Nguyen T."/>
            <person name="Nusskern D.R."/>
            <person name="Pfannkoch C.M."/>
            <person name="Sitter C."/>
            <person name="Sutton G.G."/>
            <person name="Venter J.C."/>
            <person name="Wang Z."/>
            <person name="Woodage T."/>
            <person name="Zheng X.H."/>
            <person name="Zhong F."/>
        </authorList>
    </citation>
    <scope>NUCLEOTIDE SEQUENCE [LARGE SCALE GENOMIC DNA]</scope>
    <source>
        <strain>BN</strain>
        <strain evidence="3">Sprague-Dawley</strain>
    </source>
</reference>
<proteinExistence type="predicted"/>
<dbReference type="AlphaFoldDB" id="A6IV21"/>
<feature type="region of interest" description="Disordered" evidence="1">
    <location>
        <begin position="1"/>
        <end position="34"/>
    </location>
</feature>
<organism evidence="2 3">
    <name type="scientific">Rattus norvegicus</name>
    <name type="common">Rat</name>
    <dbReference type="NCBI Taxonomy" id="10116"/>
    <lineage>
        <taxon>Eukaryota</taxon>
        <taxon>Metazoa</taxon>
        <taxon>Chordata</taxon>
        <taxon>Craniata</taxon>
        <taxon>Vertebrata</taxon>
        <taxon>Euteleostomi</taxon>
        <taxon>Mammalia</taxon>
        <taxon>Eutheria</taxon>
        <taxon>Euarchontoglires</taxon>
        <taxon>Glires</taxon>
        <taxon>Rodentia</taxon>
        <taxon>Myomorpha</taxon>
        <taxon>Muroidea</taxon>
        <taxon>Muridae</taxon>
        <taxon>Murinae</taxon>
        <taxon>Rattus</taxon>
    </lineage>
</organism>
<evidence type="ECO:0000313" key="2">
    <source>
        <dbReference type="EMBL" id="EDM07159.1"/>
    </source>
</evidence>
<evidence type="ECO:0000313" key="3">
    <source>
        <dbReference type="Proteomes" id="UP000234681"/>
    </source>
</evidence>
<dbReference type="Proteomes" id="UP000234681">
    <property type="component" value="Chromosome X"/>
</dbReference>
<dbReference type="EMBL" id="CH473969">
    <property type="protein sequence ID" value="EDM07159.1"/>
    <property type="molecule type" value="Genomic_DNA"/>
</dbReference>
<protein>
    <submittedName>
        <fullName evidence="2">RCG38020</fullName>
    </submittedName>
</protein>
<accession>A6IV21</accession>
<sequence length="61" mass="7196">MKKTIRSLQNQEHLQKQKMLESQGSLEHIDNDSEKDKWENKMHASLNHLILCHSVLSKMIL</sequence>